<organism evidence="2 3">
    <name type="scientific">Trichosporon asahii var. asahii (strain ATCC 90039 / CBS 2479 / JCM 2466 / KCTC 7840 / NBRC 103889/ NCYC 2677 / UAMH 7654)</name>
    <name type="common">Yeast</name>
    <dbReference type="NCBI Taxonomy" id="1186058"/>
    <lineage>
        <taxon>Eukaryota</taxon>
        <taxon>Fungi</taxon>
        <taxon>Dikarya</taxon>
        <taxon>Basidiomycota</taxon>
        <taxon>Agaricomycotina</taxon>
        <taxon>Tremellomycetes</taxon>
        <taxon>Trichosporonales</taxon>
        <taxon>Trichosporonaceae</taxon>
        <taxon>Trichosporon</taxon>
    </lineage>
</organism>
<dbReference type="GeneID" id="25986310"/>
<name>J5SYM4_TRIAS</name>
<dbReference type="AlphaFoldDB" id="J5SYM4"/>
<feature type="compositionally biased region" description="Low complexity" evidence="1">
    <location>
        <begin position="339"/>
        <end position="357"/>
    </location>
</feature>
<feature type="region of interest" description="Disordered" evidence="1">
    <location>
        <begin position="290"/>
        <end position="422"/>
    </location>
</feature>
<dbReference type="Proteomes" id="UP000002748">
    <property type="component" value="Unassembled WGS sequence"/>
</dbReference>
<feature type="compositionally biased region" description="Low complexity" evidence="1">
    <location>
        <begin position="369"/>
        <end position="384"/>
    </location>
</feature>
<sequence length="422" mass="46177">MYRPVPLLDPTVTEALRPVMTRAFYGDDWDCVRLLSLLTEPDHEPVILEKPCGCCKESGSKCIASLRTEDPQYPFPYVPGRCVSCVLSGKKCDLPLRTKLPVCTCSWLLNPADRAHEERHAFLHRLSVQQACVPRNQQWGKSHRLTLAAKMRSHELKFTHKTKEALELSTDLLVGMAEVLGRQSPDLYRPDGTWVIPPKSEWQQCKCYPGKCRGHEKGKAIKKVRKLVDRDTLMSPPLSPTIMSPSVMSPLLKPVDCMCGGGLPLPMALPMSPSISNASLTSTILQTPPAKSVKILPQPTEPIPNANLRNPTPPPKSILNAIGSPPSFLNGLPRIQNISSSSYDGDSSNGSKSFSKSPINVGSLAKKVTTPLTTPRATPTHTPTGSISKGSTPEAPRRRGDKIRRLSAMFNNGSLTNDVKAK</sequence>
<proteinExistence type="predicted"/>
<evidence type="ECO:0000313" key="3">
    <source>
        <dbReference type="Proteomes" id="UP000002748"/>
    </source>
</evidence>
<dbReference type="HOGENOM" id="CLU_650831_0_0_1"/>
<evidence type="ECO:0000313" key="2">
    <source>
        <dbReference type="EMBL" id="EJT48231.1"/>
    </source>
</evidence>
<gene>
    <name evidence="2" type="ORF">A1Q1_02797</name>
</gene>
<reference evidence="2 3" key="1">
    <citation type="journal article" date="2012" name="Eukaryot. Cell">
        <title>Draft genome sequence of CBS 2479, the standard type strain of Trichosporon asahii.</title>
        <authorList>
            <person name="Yang R.Y."/>
            <person name="Li H.T."/>
            <person name="Zhu H."/>
            <person name="Zhou G.P."/>
            <person name="Wang M."/>
            <person name="Wang L."/>
        </authorList>
    </citation>
    <scope>NUCLEOTIDE SEQUENCE [LARGE SCALE GENOMIC DNA]</scope>
    <source>
        <strain evidence="3">ATCC 90039 / CBS 2479 / JCM 2466 / KCTC 7840 / NCYC 2677 / UAMH 7654</strain>
    </source>
</reference>
<dbReference type="EMBL" id="ALBS01000210">
    <property type="protein sequence ID" value="EJT48231.1"/>
    <property type="molecule type" value="Genomic_DNA"/>
</dbReference>
<feature type="compositionally biased region" description="Polar residues" evidence="1">
    <location>
        <begin position="409"/>
        <end position="422"/>
    </location>
</feature>
<dbReference type="KEGG" id="tasa:A1Q1_02797"/>
<protein>
    <submittedName>
        <fullName evidence="2">Uncharacterized protein</fullName>
    </submittedName>
</protein>
<dbReference type="VEuPathDB" id="FungiDB:A1Q1_02797"/>
<evidence type="ECO:0000256" key="1">
    <source>
        <dbReference type="SAM" id="MobiDB-lite"/>
    </source>
</evidence>
<dbReference type="OrthoDB" id="10633092at2759"/>
<dbReference type="RefSeq" id="XP_014179501.1">
    <property type="nucleotide sequence ID" value="XM_014324026.1"/>
</dbReference>
<comment type="caution">
    <text evidence="2">The sequence shown here is derived from an EMBL/GenBank/DDBJ whole genome shotgun (WGS) entry which is preliminary data.</text>
</comment>
<accession>J5SYM4</accession>